<comment type="caution">
    <text evidence="2">The sequence shown here is derived from an EMBL/GenBank/DDBJ whole genome shotgun (WGS) entry which is preliminary data.</text>
</comment>
<sequence length="61" mass="6473">MFLRLHVLFLALALVAPSVAWASVVTPVPSQDIVDRRCPRIDVGPPGKPILVPDPACGSGR</sequence>
<feature type="chain" id="PRO_5033052019" evidence="1">
    <location>
        <begin position="23"/>
        <end position="61"/>
    </location>
</feature>
<feature type="signal peptide" evidence="1">
    <location>
        <begin position="1"/>
        <end position="22"/>
    </location>
</feature>
<proteinExistence type="predicted"/>
<accession>A0A8B2NFG7</accession>
<evidence type="ECO:0000256" key="1">
    <source>
        <dbReference type="SAM" id="SignalP"/>
    </source>
</evidence>
<organism evidence="2 3">
    <name type="scientific">Acuticoccus sediminis</name>
    <dbReference type="NCBI Taxonomy" id="2184697"/>
    <lineage>
        <taxon>Bacteria</taxon>
        <taxon>Pseudomonadati</taxon>
        <taxon>Pseudomonadota</taxon>
        <taxon>Alphaproteobacteria</taxon>
        <taxon>Hyphomicrobiales</taxon>
        <taxon>Amorphaceae</taxon>
        <taxon>Acuticoccus</taxon>
    </lineage>
</organism>
<keyword evidence="1" id="KW-0732">Signal</keyword>
<dbReference type="RefSeq" id="WP_111351462.1">
    <property type="nucleotide sequence ID" value="NZ_JAIWKD010000004.1"/>
</dbReference>
<name>A0A8B2NFG7_9HYPH</name>
<evidence type="ECO:0000313" key="2">
    <source>
        <dbReference type="EMBL" id="RAH97649.1"/>
    </source>
</evidence>
<keyword evidence="3" id="KW-1185">Reference proteome</keyword>
<dbReference type="EMBL" id="QHHQ01000008">
    <property type="protein sequence ID" value="RAH97649.1"/>
    <property type="molecule type" value="Genomic_DNA"/>
</dbReference>
<reference evidence="2 3" key="1">
    <citation type="submission" date="2018-05" db="EMBL/GenBank/DDBJ databases">
        <title>Acuticoccus sediminis sp. nov., isolated from deep-sea sediment of Indian Ocean.</title>
        <authorList>
            <person name="Liu X."/>
            <person name="Lai Q."/>
            <person name="Du Y."/>
            <person name="Sun F."/>
            <person name="Zhang X."/>
            <person name="Wang S."/>
            <person name="Shao Z."/>
        </authorList>
    </citation>
    <scope>NUCLEOTIDE SEQUENCE [LARGE SCALE GENOMIC DNA]</scope>
    <source>
        <strain evidence="2 3">PTG4-2</strain>
    </source>
</reference>
<protein>
    <submittedName>
        <fullName evidence="2">Uncharacterized protein</fullName>
    </submittedName>
</protein>
<dbReference type="AlphaFoldDB" id="A0A8B2NFG7"/>
<gene>
    <name evidence="2" type="ORF">DLJ53_27750</name>
</gene>
<dbReference type="Proteomes" id="UP000249590">
    <property type="component" value="Unassembled WGS sequence"/>
</dbReference>
<evidence type="ECO:0000313" key="3">
    <source>
        <dbReference type="Proteomes" id="UP000249590"/>
    </source>
</evidence>